<name>A0A0L0W5G1_9BASI</name>
<accession>A0A0L0W5G1</accession>
<protein>
    <submittedName>
        <fullName evidence="2">Uncharacterized protein</fullName>
    </submittedName>
</protein>
<feature type="signal peptide" evidence="1">
    <location>
        <begin position="1"/>
        <end position="22"/>
    </location>
</feature>
<proteinExistence type="predicted"/>
<keyword evidence="1" id="KW-0732">Signal</keyword>
<dbReference type="AlphaFoldDB" id="A0A0L0W5G1"/>
<evidence type="ECO:0000256" key="1">
    <source>
        <dbReference type="SAM" id="SignalP"/>
    </source>
</evidence>
<sequence>MYAKENFLHLLHSVALIHSATAAIPTSKSLSEIEALKRIPSQWRAVEPQSVKLTGFGKQFMDKNGELRFLHDGQVQLTAQIVEMYPKTDIPNVQEVIEKDIDRLDQKHPSPPGSPLHALQIFNPIRGSVVTLAIIDTKNHIKLENFAIPGGLPAKHYELAEGYEPSKILFSVDAIHDHCLRSSVSNVQLPRPDFPPQSSVLRSDMSSFRRNDPLTRLSNPTLFGWIWIPGWSWIRTIMDYINSRAS</sequence>
<evidence type="ECO:0000313" key="3">
    <source>
        <dbReference type="Proteomes" id="UP000054564"/>
    </source>
</evidence>
<reference evidence="3" key="1">
    <citation type="submission" date="2014-03" db="EMBL/GenBank/DDBJ databases">
        <title>The Genome Sequence of Puccinia striiformis f. sp. tritici PST-78.</title>
        <authorList>
            <consortium name="The Broad Institute Genome Sequencing Platform"/>
            <person name="Cuomo C."/>
            <person name="Hulbert S."/>
            <person name="Chen X."/>
            <person name="Walker B."/>
            <person name="Young S.K."/>
            <person name="Zeng Q."/>
            <person name="Gargeya S."/>
            <person name="Fitzgerald M."/>
            <person name="Haas B."/>
            <person name="Abouelleil A."/>
            <person name="Alvarado L."/>
            <person name="Arachchi H.M."/>
            <person name="Berlin A.M."/>
            <person name="Chapman S.B."/>
            <person name="Goldberg J."/>
            <person name="Griggs A."/>
            <person name="Gujja S."/>
            <person name="Hansen M."/>
            <person name="Howarth C."/>
            <person name="Imamovic A."/>
            <person name="Larimer J."/>
            <person name="McCowan C."/>
            <person name="Montmayeur A."/>
            <person name="Murphy C."/>
            <person name="Neiman D."/>
            <person name="Pearson M."/>
            <person name="Priest M."/>
            <person name="Roberts A."/>
            <person name="Saif S."/>
            <person name="Shea T."/>
            <person name="Sisk P."/>
            <person name="Sykes S."/>
            <person name="Wortman J."/>
            <person name="Nusbaum C."/>
            <person name="Birren B."/>
        </authorList>
    </citation>
    <scope>NUCLEOTIDE SEQUENCE [LARGE SCALE GENOMIC DNA]</scope>
    <source>
        <strain evidence="3">race PST-78</strain>
    </source>
</reference>
<dbReference type="Proteomes" id="UP000054564">
    <property type="component" value="Unassembled WGS sequence"/>
</dbReference>
<dbReference type="EMBL" id="AJIL01000003">
    <property type="protein sequence ID" value="KNF06470.1"/>
    <property type="molecule type" value="Genomic_DNA"/>
</dbReference>
<comment type="caution">
    <text evidence="2">The sequence shown here is derived from an EMBL/GenBank/DDBJ whole genome shotgun (WGS) entry which is preliminary data.</text>
</comment>
<keyword evidence="3" id="KW-1185">Reference proteome</keyword>
<evidence type="ECO:0000313" key="2">
    <source>
        <dbReference type="EMBL" id="KNF06470.1"/>
    </source>
</evidence>
<feature type="chain" id="PRO_5005550433" evidence="1">
    <location>
        <begin position="23"/>
        <end position="246"/>
    </location>
</feature>
<gene>
    <name evidence="2" type="ORF">PSTG_00349</name>
</gene>
<dbReference type="OrthoDB" id="2495286at2759"/>
<organism evidence="2 3">
    <name type="scientific">Puccinia striiformis f. sp. tritici PST-78</name>
    <dbReference type="NCBI Taxonomy" id="1165861"/>
    <lineage>
        <taxon>Eukaryota</taxon>
        <taxon>Fungi</taxon>
        <taxon>Dikarya</taxon>
        <taxon>Basidiomycota</taxon>
        <taxon>Pucciniomycotina</taxon>
        <taxon>Pucciniomycetes</taxon>
        <taxon>Pucciniales</taxon>
        <taxon>Pucciniaceae</taxon>
        <taxon>Puccinia</taxon>
    </lineage>
</organism>